<dbReference type="Pfam" id="PF11716">
    <property type="entry name" value="MDMPI_N"/>
    <property type="match status" value="1"/>
</dbReference>
<dbReference type="NCBIfam" id="TIGR03083">
    <property type="entry name" value="maleylpyruvate isomerase family mycothiol-dependent enzyme"/>
    <property type="match status" value="1"/>
</dbReference>
<dbReference type="EMBL" id="JBHTCJ010000007">
    <property type="protein sequence ID" value="MFC7342800.1"/>
    <property type="molecule type" value="Genomic_DNA"/>
</dbReference>
<organism evidence="3 4">
    <name type="scientific">Saccharopolyspora griseoalba</name>
    <dbReference type="NCBI Taxonomy" id="1431848"/>
    <lineage>
        <taxon>Bacteria</taxon>
        <taxon>Bacillati</taxon>
        <taxon>Actinomycetota</taxon>
        <taxon>Actinomycetes</taxon>
        <taxon>Pseudonocardiales</taxon>
        <taxon>Pseudonocardiaceae</taxon>
        <taxon>Saccharopolyspora</taxon>
    </lineage>
</organism>
<evidence type="ECO:0000313" key="3">
    <source>
        <dbReference type="EMBL" id="MFC7342800.1"/>
    </source>
</evidence>
<protein>
    <submittedName>
        <fullName evidence="3">Maleylpyruvate isomerase family mycothiol-dependent enzyme</fullName>
    </submittedName>
</protein>
<evidence type="ECO:0000259" key="1">
    <source>
        <dbReference type="Pfam" id="PF07398"/>
    </source>
</evidence>
<feature type="domain" description="Mycothiol-dependent maleylpyruvate isomerase metal-binding" evidence="2">
    <location>
        <begin position="11"/>
        <end position="150"/>
    </location>
</feature>
<dbReference type="Gene3D" id="1.20.120.450">
    <property type="entry name" value="dinb family like domain"/>
    <property type="match status" value="1"/>
</dbReference>
<comment type="caution">
    <text evidence="3">The sequence shown here is derived from an EMBL/GenBank/DDBJ whole genome shotgun (WGS) entry which is preliminary data.</text>
</comment>
<sequence>MDKDVIVAALGDEWDAIARLLESLSELEWERDTPLPGWRVRDVVAHLIGTELLLDGQDVPETSTDVHALPHVRNEIGARNEKFVEHFRAQRIDEVLARFREITAKRLAALRAMSQEDFDAPSWTPAGEATYTRFMRIRAFDNWMHEQDVRDAVGLPGTESGPAAALSVDEISAALGYLVGKKSGAPDGSSVTFDLGGERTLHVAVNGRASLVERLPGEPTVRIRLPLGVFTRLAGGRVDPAAVRSSVELDGDAELGERVVNNLAFTI</sequence>
<accession>A0ABW2LMR1</accession>
<dbReference type="SUPFAM" id="SSF109854">
    <property type="entry name" value="DinB/YfiT-like putative metalloenzymes"/>
    <property type="match status" value="1"/>
</dbReference>
<reference evidence="4" key="1">
    <citation type="journal article" date="2019" name="Int. J. Syst. Evol. Microbiol.">
        <title>The Global Catalogue of Microorganisms (GCM) 10K type strain sequencing project: providing services to taxonomists for standard genome sequencing and annotation.</title>
        <authorList>
            <consortium name="The Broad Institute Genomics Platform"/>
            <consortium name="The Broad Institute Genome Sequencing Center for Infectious Disease"/>
            <person name="Wu L."/>
            <person name="Ma J."/>
        </authorList>
    </citation>
    <scope>NUCLEOTIDE SEQUENCE [LARGE SCALE GENOMIC DNA]</scope>
    <source>
        <strain evidence="4">WLHS5</strain>
    </source>
</reference>
<dbReference type="InterPro" id="IPR024344">
    <property type="entry name" value="MDMPI_metal-binding"/>
</dbReference>
<keyword evidence="4" id="KW-1185">Reference proteome</keyword>
<name>A0ABW2LMR1_9PSEU</name>
<dbReference type="Proteomes" id="UP001596504">
    <property type="component" value="Unassembled WGS sequence"/>
</dbReference>
<gene>
    <name evidence="3" type="ORF">ACFQRI_15465</name>
</gene>
<evidence type="ECO:0000259" key="2">
    <source>
        <dbReference type="Pfam" id="PF11716"/>
    </source>
</evidence>
<evidence type="ECO:0000313" key="4">
    <source>
        <dbReference type="Proteomes" id="UP001596504"/>
    </source>
</evidence>
<dbReference type="GO" id="GO:0016853">
    <property type="term" value="F:isomerase activity"/>
    <property type="evidence" value="ECO:0007669"/>
    <property type="project" value="UniProtKB-KW"/>
</dbReference>
<dbReference type="Pfam" id="PF07398">
    <property type="entry name" value="MDMPI_C"/>
    <property type="match status" value="1"/>
</dbReference>
<keyword evidence="3" id="KW-0413">Isomerase</keyword>
<dbReference type="RefSeq" id="WP_380669048.1">
    <property type="nucleotide sequence ID" value="NZ_JBHTCJ010000007.1"/>
</dbReference>
<proteinExistence type="predicted"/>
<dbReference type="InterPro" id="IPR017517">
    <property type="entry name" value="Maleyloyr_isom"/>
</dbReference>
<feature type="domain" description="MDMPI C-terminal" evidence="1">
    <location>
        <begin position="166"/>
        <end position="257"/>
    </location>
</feature>
<dbReference type="InterPro" id="IPR010872">
    <property type="entry name" value="MDMPI_C-term_domain"/>
</dbReference>
<dbReference type="InterPro" id="IPR034660">
    <property type="entry name" value="DinB/YfiT-like"/>
</dbReference>